<dbReference type="EMBL" id="JAQQWE010000008">
    <property type="protein sequence ID" value="KAK7942684.1"/>
    <property type="molecule type" value="Genomic_DNA"/>
</dbReference>
<name>A0ABR1PYK2_9PEZI</name>
<keyword evidence="2" id="KW-1185">Reference proteome</keyword>
<dbReference type="RefSeq" id="XP_066694715.1">
    <property type="nucleotide sequence ID" value="XM_066848019.1"/>
</dbReference>
<evidence type="ECO:0008006" key="3">
    <source>
        <dbReference type="Google" id="ProtNLM"/>
    </source>
</evidence>
<sequence length="227" mass="25374">MEVLAAIGLASNILQFVEFGANLFNESHEIYQSIGGTTRSSPTWRTCASSDRQAESLIGAEKKLISVAKKCKETTDALHNDLESLRLSDAHRGKGASFRQVLKNRLGKSRINDLKKNVERSQKDLMQCLVAVTNHKQSSILRHLEELQAAKLNLVHDHHLGLNRVTKLVQDISLQAAKLKDAEDDHTVLLKSLHYQLKSITSTLDRPWALKHAIAESACRYFQLDSA</sequence>
<reference evidence="1 2" key="1">
    <citation type="submission" date="2023-01" db="EMBL/GenBank/DDBJ databases">
        <title>Analysis of 21 Apiospora genomes using comparative genomics revels a genus with tremendous synthesis potential of carbohydrate active enzymes and secondary metabolites.</title>
        <authorList>
            <person name="Sorensen T."/>
        </authorList>
    </citation>
    <scope>NUCLEOTIDE SEQUENCE [LARGE SCALE GENOMIC DNA]</scope>
    <source>
        <strain evidence="1 2">CBS 24483</strain>
    </source>
</reference>
<protein>
    <recommendedName>
        <fullName evidence="3">Fungal N-terminal domain-containing protein</fullName>
    </recommendedName>
</protein>
<accession>A0ABR1PYK2</accession>
<proteinExistence type="predicted"/>
<dbReference type="Proteomes" id="UP001391051">
    <property type="component" value="Unassembled WGS sequence"/>
</dbReference>
<organism evidence="1 2">
    <name type="scientific">Apiospora aurea</name>
    <dbReference type="NCBI Taxonomy" id="335848"/>
    <lineage>
        <taxon>Eukaryota</taxon>
        <taxon>Fungi</taxon>
        <taxon>Dikarya</taxon>
        <taxon>Ascomycota</taxon>
        <taxon>Pezizomycotina</taxon>
        <taxon>Sordariomycetes</taxon>
        <taxon>Xylariomycetidae</taxon>
        <taxon>Amphisphaeriales</taxon>
        <taxon>Apiosporaceae</taxon>
        <taxon>Apiospora</taxon>
    </lineage>
</organism>
<evidence type="ECO:0000313" key="2">
    <source>
        <dbReference type="Proteomes" id="UP001391051"/>
    </source>
</evidence>
<dbReference type="GeneID" id="92081081"/>
<comment type="caution">
    <text evidence="1">The sequence shown here is derived from an EMBL/GenBank/DDBJ whole genome shotgun (WGS) entry which is preliminary data.</text>
</comment>
<gene>
    <name evidence="1" type="ORF">PG986_011797</name>
</gene>
<evidence type="ECO:0000313" key="1">
    <source>
        <dbReference type="EMBL" id="KAK7942684.1"/>
    </source>
</evidence>